<dbReference type="PRINTS" id="PR00792">
    <property type="entry name" value="PEPSIN"/>
</dbReference>
<evidence type="ECO:0000256" key="6">
    <source>
        <dbReference type="PIRSR" id="PIRSR601461-2"/>
    </source>
</evidence>
<dbReference type="InterPro" id="IPR033121">
    <property type="entry name" value="PEPTIDASE_A1"/>
</dbReference>
<keyword evidence="9" id="KW-0812">Transmembrane</keyword>
<feature type="active site" evidence="5">
    <location>
        <position position="266"/>
    </location>
</feature>
<dbReference type="GO" id="GO:0004190">
    <property type="term" value="F:aspartic-type endopeptidase activity"/>
    <property type="evidence" value="ECO:0007669"/>
    <property type="project" value="UniProtKB-KW"/>
</dbReference>
<dbReference type="Pfam" id="PF00026">
    <property type="entry name" value="Asp"/>
    <property type="match status" value="1"/>
</dbReference>
<dbReference type="EMBL" id="CCKQ01012101">
    <property type="protein sequence ID" value="CDW83707.1"/>
    <property type="molecule type" value="Genomic_DNA"/>
</dbReference>
<feature type="transmembrane region" description="Helical" evidence="9">
    <location>
        <begin position="398"/>
        <end position="422"/>
    </location>
</feature>
<dbReference type="PROSITE" id="PS00141">
    <property type="entry name" value="ASP_PROTEASE"/>
    <property type="match status" value="1"/>
</dbReference>
<evidence type="ECO:0000256" key="5">
    <source>
        <dbReference type="PIRSR" id="PIRSR601461-1"/>
    </source>
</evidence>
<keyword evidence="10" id="KW-0732">Signal</keyword>
<name>A0A078AR34_STYLE</name>
<accession>A0A078AR34</accession>
<keyword evidence="2 7" id="KW-0645">Protease</keyword>
<proteinExistence type="inferred from homology"/>
<dbReference type="GO" id="GO:0006508">
    <property type="term" value="P:proteolysis"/>
    <property type="evidence" value="ECO:0007669"/>
    <property type="project" value="UniProtKB-KW"/>
</dbReference>
<keyword evidence="3 7" id="KW-0064">Aspartyl protease</keyword>
<dbReference type="PROSITE" id="PS51767">
    <property type="entry name" value="PEPTIDASE_A1"/>
    <property type="match status" value="1"/>
</dbReference>
<keyword evidence="9" id="KW-0472">Membrane</keyword>
<dbReference type="AlphaFoldDB" id="A0A078AR34"/>
<comment type="similarity">
    <text evidence="1 7">Belongs to the peptidase A1 family.</text>
</comment>
<feature type="signal peptide" evidence="10">
    <location>
        <begin position="1"/>
        <end position="19"/>
    </location>
</feature>
<feature type="compositionally biased region" description="Polar residues" evidence="8">
    <location>
        <begin position="471"/>
        <end position="481"/>
    </location>
</feature>
<organism evidence="12 13">
    <name type="scientific">Stylonychia lemnae</name>
    <name type="common">Ciliate</name>
    <dbReference type="NCBI Taxonomy" id="5949"/>
    <lineage>
        <taxon>Eukaryota</taxon>
        <taxon>Sar</taxon>
        <taxon>Alveolata</taxon>
        <taxon>Ciliophora</taxon>
        <taxon>Intramacronucleata</taxon>
        <taxon>Spirotrichea</taxon>
        <taxon>Stichotrichia</taxon>
        <taxon>Sporadotrichida</taxon>
        <taxon>Oxytrichidae</taxon>
        <taxon>Stylonychinae</taxon>
        <taxon>Stylonychia</taxon>
    </lineage>
</organism>
<evidence type="ECO:0000313" key="13">
    <source>
        <dbReference type="Proteomes" id="UP000039865"/>
    </source>
</evidence>
<keyword evidence="13" id="KW-1185">Reference proteome</keyword>
<protein>
    <submittedName>
        <fullName evidence="12">Eukaryotic aspartyl protease family protein</fullName>
    </submittedName>
</protein>
<feature type="chain" id="PRO_5001729654" evidence="10">
    <location>
        <begin position="20"/>
        <end position="487"/>
    </location>
</feature>
<dbReference type="InParanoid" id="A0A078AR34"/>
<keyword evidence="6" id="KW-1015">Disulfide bond</keyword>
<feature type="domain" description="Peptidase A1" evidence="11">
    <location>
        <begin position="66"/>
        <end position="385"/>
    </location>
</feature>
<keyword evidence="9" id="KW-1133">Transmembrane helix</keyword>
<dbReference type="InterPro" id="IPR001461">
    <property type="entry name" value="Aspartic_peptidase_A1"/>
</dbReference>
<evidence type="ECO:0000256" key="8">
    <source>
        <dbReference type="SAM" id="MobiDB-lite"/>
    </source>
</evidence>
<evidence type="ECO:0000256" key="7">
    <source>
        <dbReference type="RuleBase" id="RU000454"/>
    </source>
</evidence>
<evidence type="ECO:0000313" key="12">
    <source>
        <dbReference type="EMBL" id="CDW83707.1"/>
    </source>
</evidence>
<evidence type="ECO:0000256" key="10">
    <source>
        <dbReference type="SAM" id="SignalP"/>
    </source>
</evidence>
<dbReference type="InterPro" id="IPR034164">
    <property type="entry name" value="Pepsin-like_dom"/>
</dbReference>
<dbReference type="PANTHER" id="PTHR47966:SF51">
    <property type="entry name" value="BETA-SITE APP-CLEAVING ENZYME, ISOFORM A-RELATED"/>
    <property type="match status" value="1"/>
</dbReference>
<dbReference type="PANTHER" id="PTHR47966">
    <property type="entry name" value="BETA-SITE APP-CLEAVING ENZYME, ISOFORM A-RELATED"/>
    <property type="match status" value="1"/>
</dbReference>
<dbReference type="OrthoDB" id="15189at2759"/>
<feature type="region of interest" description="Disordered" evidence="8">
    <location>
        <begin position="433"/>
        <end position="463"/>
    </location>
</feature>
<dbReference type="SUPFAM" id="SSF50630">
    <property type="entry name" value="Acid proteases"/>
    <property type="match status" value="1"/>
</dbReference>
<feature type="disulfide bond" evidence="6">
    <location>
        <begin position="310"/>
        <end position="349"/>
    </location>
</feature>
<dbReference type="CDD" id="cd05471">
    <property type="entry name" value="pepsin_like"/>
    <property type="match status" value="1"/>
</dbReference>
<dbReference type="OMA" id="YYTVYDF"/>
<feature type="active site" evidence="5">
    <location>
        <position position="84"/>
    </location>
</feature>
<evidence type="ECO:0000256" key="9">
    <source>
        <dbReference type="SAM" id="Phobius"/>
    </source>
</evidence>
<dbReference type="InterPro" id="IPR021109">
    <property type="entry name" value="Peptidase_aspartic_dom_sf"/>
</dbReference>
<gene>
    <name evidence="12" type="primary">Contig2737.g2937</name>
    <name evidence="12" type="ORF">STYLEM_12755</name>
</gene>
<feature type="region of interest" description="Disordered" evidence="8">
    <location>
        <begin position="468"/>
        <end position="487"/>
    </location>
</feature>
<evidence type="ECO:0000256" key="2">
    <source>
        <dbReference type="ARBA" id="ARBA00022670"/>
    </source>
</evidence>
<evidence type="ECO:0000256" key="1">
    <source>
        <dbReference type="ARBA" id="ARBA00007447"/>
    </source>
</evidence>
<evidence type="ECO:0000259" key="11">
    <source>
        <dbReference type="PROSITE" id="PS51767"/>
    </source>
</evidence>
<dbReference type="InterPro" id="IPR001969">
    <property type="entry name" value="Aspartic_peptidase_AS"/>
</dbReference>
<keyword evidence="4 7" id="KW-0378">Hydrolase</keyword>
<evidence type="ECO:0000256" key="3">
    <source>
        <dbReference type="ARBA" id="ARBA00022750"/>
    </source>
</evidence>
<feature type="compositionally biased region" description="Polar residues" evidence="8">
    <location>
        <begin position="445"/>
        <end position="462"/>
    </location>
</feature>
<dbReference type="Proteomes" id="UP000039865">
    <property type="component" value="Unassembled WGS sequence"/>
</dbReference>
<evidence type="ECO:0000256" key="4">
    <source>
        <dbReference type="ARBA" id="ARBA00022801"/>
    </source>
</evidence>
<sequence>MLKLKVVLSLLSAVAIAQSEKLMNIHLKKQHHTSDDMDQYIGQRQWQTDQTQQVTLKSKFSNRISYTSELYLGDDPQLSELVFDTGSGWLIVTTTSCSSCESKVYNPAKSSKSKMLERVPKTLKYGSATVMGQSYLDKVCLNEIVCADNFQFLAITVQTGIKGFDGILGLAPDQESNGPSYVAKLKESKVIDKKQVGLYIASDVDGSVMSFGGYDKEMLKSCSDNDGCGVHWYDLTGKNWWQIEIQDIVFDESSILGSSTSKAIVDSGTSMITVPRDVFSKFKSTLDTSYSSEDISCDDQDMMCFYQGECKDYYSKFKHLKIQLGDRWVFTIPPQDYLVDQTIQGKQFCFFGVFGHDSNLVILGDAFLRTYYTVYDFDGDQVGVALHKYSLGTLEKKFPVWIIVMIVILGIFIILLIAYLIYRRYKNKKLKRIGGGTSGNDRKNSQLLRNQRQSGNMEQTEQLVDKRGLSGENNTSIQSLDQQDHNL</sequence>
<reference evidence="12 13" key="1">
    <citation type="submission" date="2014-06" db="EMBL/GenBank/DDBJ databases">
        <authorList>
            <person name="Swart Estienne"/>
        </authorList>
    </citation>
    <scope>NUCLEOTIDE SEQUENCE [LARGE SCALE GENOMIC DNA]</scope>
    <source>
        <strain evidence="12 13">130c</strain>
    </source>
</reference>
<dbReference type="Gene3D" id="2.40.70.10">
    <property type="entry name" value="Acid Proteases"/>
    <property type="match status" value="2"/>
</dbReference>